<dbReference type="OrthoDB" id="26523at2759"/>
<dbReference type="EC" id="3.1.3.48" evidence="2"/>
<dbReference type="GO" id="GO:0010971">
    <property type="term" value="P:positive regulation of G2/M transition of mitotic cell cycle"/>
    <property type="evidence" value="ECO:0007669"/>
    <property type="project" value="TreeGrafter"/>
</dbReference>
<feature type="region of interest" description="Disordered" evidence="10">
    <location>
        <begin position="188"/>
        <end position="223"/>
    </location>
</feature>
<dbReference type="InterPro" id="IPR000751">
    <property type="entry name" value="MPI_Phosphatase"/>
</dbReference>
<keyword evidence="13" id="KW-1185">Reference proteome</keyword>
<feature type="region of interest" description="Disordered" evidence="10">
    <location>
        <begin position="334"/>
        <end position="390"/>
    </location>
</feature>
<feature type="compositionally biased region" description="Polar residues" evidence="10">
    <location>
        <begin position="188"/>
        <end position="197"/>
    </location>
</feature>
<comment type="similarity">
    <text evidence="1">Belongs to the MPI phosphatase family.</text>
</comment>
<dbReference type="GO" id="GO:0110032">
    <property type="term" value="P:positive regulation of G2/MI transition of meiotic cell cycle"/>
    <property type="evidence" value="ECO:0007669"/>
    <property type="project" value="TreeGrafter"/>
</dbReference>
<gene>
    <name evidence="12" type="ORF">FA14DRAFT_159702</name>
</gene>
<dbReference type="FunCoup" id="A0A316VJR5">
    <property type="interactions" value="204"/>
</dbReference>
<dbReference type="GO" id="GO:0004725">
    <property type="term" value="F:protein tyrosine phosphatase activity"/>
    <property type="evidence" value="ECO:0007669"/>
    <property type="project" value="UniProtKB-EC"/>
</dbReference>
<dbReference type="GO" id="GO:0000086">
    <property type="term" value="P:G2/M transition of mitotic cell cycle"/>
    <property type="evidence" value="ECO:0007669"/>
    <property type="project" value="TreeGrafter"/>
</dbReference>
<protein>
    <recommendedName>
        <fullName evidence="9">M-phase inducer phosphatase</fullName>
        <ecNumber evidence="2">3.1.3.48</ecNumber>
    </recommendedName>
</protein>
<dbReference type="InParanoid" id="A0A316VJR5"/>
<feature type="region of interest" description="Disordered" evidence="10">
    <location>
        <begin position="528"/>
        <end position="555"/>
    </location>
</feature>
<evidence type="ECO:0000256" key="2">
    <source>
        <dbReference type="ARBA" id="ARBA00013064"/>
    </source>
</evidence>
<evidence type="ECO:0000313" key="13">
    <source>
        <dbReference type="Proteomes" id="UP000245771"/>
    </source>
</evidence>
<evidence type="ECO:0000256" key="5">
    <source>
        <dbReference type="ARBA" id="ARBA00022801"/>
    </source>
</evidence>
<feature type="compositionally biased region" description="Low complexity" evidence="10">
    <location>
        <begin position="62"/>
        <end position="83"/>
    </location>
</feature>
<comment type="catalytic activity">
    <reaction evidence="8">
        <text>O-phospho-L-tyrosyl-[protein] + H2O = L-tyrosyl-[protein] + phosphate</text>
        <dbReference type="Rhea" id="RHEA:10684"/>
        <dbReference type="Rhea" id="RHEA-COMP:10136"/>
        <dbReference type="Rhea" id="RHEA-COMP:20101"/>
        <dbReference type="ChEBI" id="CHEBI:15377"/>
        <dbReference type="ChEBI" id="CHEBI:43474"/>
        <dbReference type="ChEBI" id="CHEBI:46858"/>
        <dbReference type="ChEBI" id="CHEBI:61978"/>
        <dbReference type="EC" id="3.1.3.48"/>
    </reaction>
</comment>
<dbReference type="InterPro" id="IPR036873">
    <property type="entry name" value="Rhodanese-like_dom_sf"/>
</dbReference>
<dbReference type="CDD" id="cd01530">
    <property type="entry name" value="Cdc25"/>
    <property type="match status" value="1"/>
</dbReference>
<dbReference type="AlphaFoldDB" id="A0A316VJR5"/>
<dbReference type="SMART" id="SM00450">
    <property type="entry name" value="RHOD"/>
    <property type="match status" value="1"/>
</dbReference>
<dbReference type="EMBL" id="KZ819602">
    <property type="protein sequence ID" value="PWN37849.1"/>
    <property type="molecule type" value="Genomic_DNA"/>
</dbReference>
<evidence type="ECO:0000256" key="3">
    <source>
        <dbReference type="ARBA" id="ARBA00022618"/>
    </source>
</evidence>
<dbReference type="PANTHER" id="PTHR10828">
    <property type="entry name" value="M-PHASE INDUCER PHOSPHATASE DUAL SPECIFICITY PHOSPHATASE CDC25"/>
    <property type="match status" value="1"/>
</dbReference>
<dbReference type="Proteomes" id="UP000245771">
    <property type="component" value="Unassembled WGS sequence"/>
</dbReference>
<evidence type="ECO:0000256" key="6">
    <source>
        <dbReference type="ARBA" id="ARBA00022912"/>
    </source>
</evidence>
<dbReference type="PRINTS" id="PR00716">
    <property type="entry name" value="MPIPHPHTASE"/>
</dbReference>
<dbReference type="SUPFAM" id="SSF52821">
    <property type="entry name" value="Rhodanese/Cell cycle control phosphatase"/>
    <property type="match status" value="1"/>
</dbReference>
<evidence type="ECO:0000259" key="11">
    <source>
        <dbReference type="PROSITE" id="PS50206"/>
    </source>
</evidence>
<proteinExistence type="inferred from homology"/>
<keyword evidence="7" id="KW-0131">Cell cycle</keyword>
<evidence type="ECO:0000256" key="1">
    <source>
        <dbReference type="ARBA" id="ARBA00011065"/>
    </source>
</evidence>
<dbReference type="PANTHER" id="PTHR10828:SF17">
    <property type="entry name" value="PROTEIN-TYROSINE-PHOSPHATASE"/>
    <property type="match status" value="1"/>
</dbReference>
<organism evidence="12 13">
    <name type="scientific">Meira miltonrushii</name>
    <dbReference type="NCBI Taxonomy" id="1280837"/>
    <lineage>
        <taxon>Eukaryota</taxon>
        <taxon>Fungi</taxon>
        <taxon>Dikarya</taxon>
        <taxon>Basidiomycota</taxon>
        <taxon>Ustilaginomycotina</taxon>
        <taxon>Exobasidiomycetes</taxon>
        <taxon>Exobasidiales</taxon>
        <taxon>Brachybasidiaceae</taxon>
        <taxon>Meira</taxon>
    </lineage>
</organism>
<name>A0A316VJR5_9BASI</name>
<evidence type="ECO:0000256" key="9">
    <source>
        <dbReference type="ARBA" id="ARBA00067190"/>
    </source>
</evidence>
<keyword evidence="4" id="KW-0498">Mitosis</keyword>
<feature type="region of interest" description="Disordered" evidence="10">
    <location>
        <begin position="62"/>
        <end position="92"/>
    </location>
</feature>
<keyword evidence="5" id="KW-0378">Hydrolase</keyword>
<dbReference type="Pfam" id="PF00581">
    <property type="entry name" value="Rhodanese"/>
    <property type="match status" value="1"/>
</dbReference>
<dbReference type="GO" id="GO:0005634">
    <property type="term" value="C:nucleus"/>
    <property type="evidence" value="ECO:0007669"/>
    <property type="project" value="TreeGrafter"/>
</dbReference>
<dbReference type="PROSITE" id="PS50206">
    <property type="entry name" value="RHODANESE_3"/>
    <property type="match status" value="1"/>
</dbReference>
<keyword evidence="3" id="KW-0132">Cell division</keyword>
<evidence type="ECO:0000256" key="4">
    <source>
        <dbReference type="ARBA" id="ARBA00022776"/>
    </source>
</evidence>
<keyword evidence="6" id="KW-0904">Protein phosphatase</keyword>
<feature type="compositionally biased region" description="Polar residues" evidence="10">
    <location>
        <begin position="334"/>
        <end position="345"/>
    </location>
</feature>
<evidence type="ECO:0000256" key="8">
    <source>
        <dbReference type="ARBA" id="ARBA00051722"/>
    </source>
</evidence>
<reference evidence="12 13" key="1">
    <citation type="journal article" date="2018" name="Mol. Biol. Evol.">
        <title>Broad Genomic Sampling Reveals a Smut Pathogenic Ancestry of the Fungal Clade Ustilaginomycotina.</title>
        <authorList>
            <person name="Kijpornyongpan T."/>
            <person name="Mondo S.J."/>
            <person name="Barry K."/>
            <person name="Sandor L."/>
            <person name="Lee J."/>
            <person name="Lipzen A."/>
            <person name="Pangilinan J."/>
            <person name="LaButti K."/>
            <person name="Hainaut M."/>
            <person name="Henrissat B."/>
            <person name="Grigoriev I.V."/>
            <person name="Spatafora J.W."/>
            <person name="Aime M.C."/>
        </authorList>
    </citation>
    <scope>NUCLEOTIDE SEQUENCE [LARGE SCALE GENOMIC DNA]</scope>
    <source>
        <strain evidence="12 13">MCA 3882</strain>
    </source>
</reference>
<evidence type="ECO:0000256" key="7">
    <source>
        <dbReference type="ARBA" id="ARBA00023306"/>
    </source>
</evidence>
<sequence length="866" mass="93424">MMERTDVLLVSKHYNTTQINKDDQIQQRNNTNDLLTDIGHSIEHLESNHRIRSNIQSESINSLSPLSSDEQLSAGSSMSLGSSTGQPTSSTMAAATQQNAFFQHHQVAYYTSTASTSTAANTMSKPMKKRSPRRANQEGLGAAMGTMLNSKSPGLAAKMTTTQYMDMSPIPASRISYGEMTNAALLQQTPSKTSQSCQEDEDENLPPGSAMKIDSPLSTQENSTLKVANDKNARRKAGSLGRLFGTELSQHCSTADHEGYKTMPLGGPSNTTKHTSLGCVFGGGMNDTSSMTSRATQNLITPQDMSVSMDSSSLLAMGDYSIEDASPSVQCRIRQQNNSSKQPSPKGQKAKLPKIHLPPGFDEQGSPVVPTARPNLFRRPSKDDSSPLGYGKKFASFTARSGTSAALAMGYNLDTTQGSPRSPASTTRHSTGLVGVGSNDQLNMPGFGASELQGKILPCFSVKDDGLMRITAETLLKVLNGDYDQQMDGFQVIDCRFGYEFEGGHIEGAINLSTMDKVKKHFLQPELGSSTDENCPSSSKRCLPPRSQSGKADVHGNKRKKVLIFHCEFSLKRGPSSALALRQADRALAHDYPNCHFPEVYVLQGGYSGFFTRYSGKACKPNAYIPMDDPQFQQHRSIELNGFRKQFSRHRSFTYGDARQVNSDSNLVMPPPQQPNQRGAHQKVMTSNMIKEEDSSFDQSGGSPSALQASALMARRKGLMRHATASCALGSAPNMITTSRIESSSTTSSSSLGVKPVLTNRMRSVQEGGKEKPAPTCVGDLSFDDSCSIGDDSTTSFDGENGINDSPCAAATASSHSRRLPALAPGPRPPMMSSFSTSAARMPQFRAPRRTASSNSFVPAMSPMER</sequence>
<accession>A0A316VJR5</accession>
<feature type="domain" description="Rhodanese" evidence="11">
    <location>
        <begin position="486"/>
        <end position="612"/>
    </location>
</feature>
<dbReference type="RefSeq" id="XP_025358151.1">
    <property type="nucleotide sequence ID" value="XM_025498336.1"/>
</dbReference>
<evidence type="ECO:0000313" key="12">
    <source>
        <dbReference type="EMBL" id="PWN37849.1"/>
    </source>
</evidence>
<dbReference type="GO" id="GO:0051301">
    <property type="term" value="P:cell division"/>
    <property type="evidence" value="ECO:0007669"/>
    <property type="project" value="UniProtKB-KW"/>
</dbReference>
<feature type="region of interest" description="Disordered" evidence="10">
    <location>
        <begin position="808"/>
        <end position="866"/>
    </location>
</feature>
<dbReference type="FunFam" id="3.40.250.10:FF:000021">
    <property type="entry name" value="M-phase inducer phosphatase cdc-25.2"/>
    <property type="match status" value="1"/>
</dbReference>
<dbReference type="STRING" id="1280837.A0A316VJR5"/>
<evidence type="ECO:0000256" key="10">
    <source>
        <dbReference type="SAM" id="MobiDB-lite"/>
    </source>
</evidence>
<dbReference type="Gene3D" id="3.40.250.10">
    <property type="entry name" value="Rhodanese-like domain"/>
    <property type="match status" value="1"/>
</dbReference>
<feature type="compositionally biased region" description="Polar residues" evidence="10">
    <location>
        <begin position="528"/>
        <end position="550"/>
    </location>
</feature>
<dbReference type="GeneID" id="37020117"/>
<dbReference type="GO" id="GO:0005737">
    <property type="term" value="C:cytoplasm"/>
    <property type="evidence" value="ECO:0007669"/>
    <property type="project" value="TreeGrafter"/>
</dbReference>
<dbReference type="InterPro" id="IPR001763">
    <property type="entry name" value="Rhodanese-like_dom"/>
</dbReference>